<dbReference type="InterPro" id="IPR036097">
    <property type="entry name" value="HisK_dim/P_sf"/>
</dbReference>
<dbReference type="SUPFAM" id="SSF158472">
    <property type="entry name" value="HAMP domain-like"/>
    <property type="match status" value="1"/>
</dbReference>
<dbReference type="Pfam" id="PF02518">
    <property type="entry name" value="HATPase_c"/>
    <property type="match status" value="1"/>
</dbReference>
<dbReference type="Gene3D" id="3.30.565.10">
    <property type="entry name" value="Histidine kinase-like ATPase, C-terminal domain"/>
    <property type="match status" value="1"/>
</dbReference>
<protein>
    <recommendedName>
        <fullName evidence="3">histidine kinase</fullName>
        <ecNumber evidence="3">2.7.13.3</ecNumber>
    </recommendedName>
</protein>
<sequence length="585" mass="66429">MASSNTRPLMTYSILVVIVMLGLGIILAQLTRGYFINIFEERVELESRYFVTYLERFTSDENVSQEELFEFSEQLNTGMVFISDEGEKLLDTVETVPIISESEKQHVLTRVKTGQITDNEGYLIDNIFYYPVENEVNDVEGTLILLSPVNSLTNITKNIWLLIGCTLLIGLVIIFVLGYNVFSKYIRPIRSAADVANELAEGNYKARTYEGHYGEAGQLSQSINILARNLQEMTSTKGMQENQLEAVINNMGNGLMLIDEKGYILLTNRAFMETFGGEQKDYIGYLYHDAIPYTTIHETVKKIYMFEETISETFVLPVNINRKHLEVTGAPIFSEGRKWKGVVLVFHDISELKHLEQMRKDFVANVSHELKTPITSIRGFSETLLDGAMKDEKMLEQFLQIILKESGRLQSLIQDLLELSKLEKEDFHLNIESVDVQRLLHDLLPIVEQHAEQKGVHLRSSVEGETIIRGDSSRLKQVFMNLLANAINYSRDDGEVSLQFEEKEDKVIVSVSDNGVGIPEDEVPRIFERFYRVDKARSRNSGGTGLGLAIVKHIIEAHHGNISVESVVDQGTTFYVEIPKKFTEN</sequence>
<evidence type="ECO:0000256" key="7">
    <source>
        <dbReference type="ARBA" id="ARBA00022741"/>
    </source>
</evidence>
<feature type="domain" description="PAS" evidence="14">
    <location>
        <begin position="240"/>
        <end position="284"/>
    </location>
</feature>
<keyword evidence="7" id="KW-0547">Nucleotide-binding</keyword>
<keyword evidence="12" id="KW-1133">Transmembrane helix</keyword>
<dbReference type="CDD" id="cd06225">
    <property type="entry name" value="HAMP"/>
    <property type="match status" value="1"/>
</dbReference>
<dbReference type="PANTHER" id="PTHR45453">
    <property type="entry name" value="PHOSPHATE REGULON SENSOR PROTEIN PHOR"/>
    <property type="match status" value="1"/>
</dbReference>
<dbReference type="CDD" id="cd00130">
    <property type="entry name" value="PAS"/>
    <property type="match status" value="1"/>
</dbReference>
<dbReference type="SUPFAM" id="SSF47384">
    <property type="entry name" value="Homodimeric domain of signal transducing histidine kinase"/>
    <property type="match status" value="1"/>
</dbReference>
<dbReference type="SMART" id="SM00387">
    <property type="entry name" value="HATPase_c"/>
    <property type="match status" value="1"/>
</dbReference>
<dbReference type="PROSITE" id="PS50109">
    <property type="entry name" value="HIS_KIN"/>
    <property type="match status" value="1"/>
</dbReference>
<evidence type="ECO:0000313" key="16">
    <source>
        <dbReference type="EMBL" id="MYL20015.1"/>
    </source>
</evidence>
<dbReference type="CDD" id="cd00075">
    <property type="entry name" value="HATPase"/>
    <property type="match status" value="1"/>
</dbReference>
<keyword evidence="10" id="KW-0902">Two-component regulatory system</keyword>
<dbReference type="SUPFAM" id="SSF55874">
    <property type="entry name" value="ATPase domain of HSP90 chaperone/DNA topoisomerase II/histidine kinase"/>
    <property type="match status" value="1"/>
</dbReference>
<evidence type="ECO:0000256" key="1">
    <source>
        <dbReference type="ARBA" id="ARBA00000085"/>
    </source>
</evidence>
<dbReference type="EMBL" id="WMET01000001">
    <property type="protein sequence ID" value="MYL20015.1"/>
    <property type="molecule type" value="Genomic_DNA"/>
</dbReference>
<comment type="caution">
    <text evidence="16">The sequence shown here is derived from an EMBL/GenBank/DDBJ whole genome shotgun (WGS) entry which is preliminary data.</text>
</comment>
<comment type="catalytic activity">
    <reaction evidence="1">
        <text>ATP + protein L-histidine = ADP + protein N-phospho-L-histidine.</text>
        <dbReference type="EC" id="2.7.13.3"/>
    </reaction>
</comment>
<feature type="transmembrane region" description="Helical" evidence="12">
    <location>
        <begin position="12"/>
        <end position="30"/>
    </location>
</feature>
<evidence type="ECO:0000256" key="4">
    <source>
        <dbReference type="ARBA" id="ARBA00022475"/>
    </source>
</evidence>
<evidence type="ECO:0000256" key="9">
    <source>
        <dbReference type="ARBA" id="ARBA00022840"/>
    </source>
</evidence>
<dbReference type="GO" id="GO:0000155">
    <property type="term" value="F:phosphorelay sensor kinase activity"/>
    <property type="evidence" value="ECO:0007669"/>
    <property type="project" value="InterPro"/>
</dbReference>
<dbReference type="SMART" id="SM00388">
    <property type="entry name" value="HisKA"/>
    <property type="match status" value="1"/>
</dbReference>
<dbReference type="SUPFAM" id="SSF55785">
    <property type="entry name" value="PYP-like sensor domain (PAS domain)"/>
    <property type="match status" value="1"/>
</dbReference>
<dbReference type="InterPro" id="IPR003660">
    <property type="entry name" value="HAMP_dom"/>
</dbReference>
<dbReference type="InterPro" id="IPR050351">
    <property type="entry name" value="BphY/WalK/GraS-like"/>
</dbReference>
<dbReference type="PANTHER" id="PTHR45453:SF1">
    <property type="entry name" value="PHOSPHATE REGULON SENSOR PROTEIN PHOR"/>
    <property type="match status" value="1"/>
</dbReference>
<dbReference type="InterPro" id="IPR013767">
    <property type="entry name" value="PAS_fold"/>
</dbReference>
<evidence type="ECO:0000256" key="2">
    <source>
        <dbReference type="ARBA" id="ARBA00004651"/>
    </source>
</evidence>
<keyword evidence="5" id="KW-0597">Phosphoprotein</keyword>
<dbReference type="InterPro" id="IPR003661">
    <property type="entry name" value="HisK_dim/P_dom"/>
</dbReference>
<keyword evidence="9" id="KW-0067">ATP-binding</keyword>
<dbReference type="PRINTS" id="PR00344">
    <property type="entry name" value="BCTRLSENSOR"/>
</dbReference>
<dbReference type="InterPro" id="IPR000014">
    <property type="entry name" value="PAS"/>
</dbReference>
<evidence type="ECO:0000256" key="12">
    <source>
        <dbReference type="SAM" id="Phobius"/>
    </source>
</evidence>
<keyword evidence="8" id="KW-0418">Kinase</keyword>
<evidence type="ECO:0000259" key="13">
    <source>
        <dbReference type="PROSITE" id="PS50109"/>
    </source>
</evidence>
<organism evidence="16 17">
    <name type="scientific">Halobacillus litoralis</name>
    <dbReference type="NCBI Taxonomy" id="45668"/>
    <lineage>
        <taxon>Bacteria</taxon>
        <taxon>Bacillati</taxon>
        <taxon>Bacillota</taxon>
        <taxon>Bacilli</taxon>
        <taxon>Bacillales</taxon>
        <taxon>Bacillaceae</taxon>
        <taxon>Halobacillus</taxon>
    </lineage>
</organism>
<comment type="subcellular location">
    <subcellularLocation>
        <location evidence="2">Cell membrane</location>
        <topology evidence="2">Multi-pass membrane protein</topology>
    </subcellularLocation>
</comment>
<dbReference type="GO" id="GO:0005886">
    <property type="term" value="C:plasma membrane"/>
    <property type="evidence" value="ECO:0007669"/>
    <property type="project" value="UniProtKB-SubCell"/>
</dbReference>
<keyword evidence="12" id="KW-0812">Transmembrane</keyword>
<dbReference type="NCBIfam" id="NF046044">
    <property type="entry name" value="PnpS"/>
    <property type="match status" value="1"/>
</dbReference>
<dbReference type="EC" id="2.7.13.3" evidence="3"/>
<keyword evidence="11 12" id="KW-0472">Membrane</keyword>
<dbReference type="InterPro" id="IPR035965">
    <property type="entry name" value="PAS-like_dom_sf"/>
</dbReference>
<dbReference type="Gene3D" id="6.10.340.10">
    <property type="match status" value="1"/>
</dbReference>
<dbReference type="Pfam" id="PF00989">
    <property type="entry name" value="PAS"/>
    <property type="match status" value="1"/>
</dbReference>
<feature type="domain" description="HAMP" evidence="15">
    <location>
        <begin position="183"/>
        <end position="235"/>
    </location>
</feature>
<evidence type="ECO:0000256" key="11">
    <source>
        <dbReference type="ARBA" id="ARBA00023136"/>
    </source>
</evidence>
<evidence type="ECO:0000313" key="17">
    <source>
        <dbReference type="Proteomes" id="UP000460949"/>
    </source>
</evidence>
<dbReference type="Pfam" id="PF00512">
    <property type="entry name" value="HisKA"/>
    <property type="match status" value="1"/>
</dbReference>
<dbReference type="InterPro" id="IPR036890">
    <property type="entry name" value="HATPase_C_sf"/>
</dbReference>
<dbReference type="InterPro" id="IPR003594">
    <property type="entry name" value="HATPase_dom"/>
</dbReference>
<dbReference type="GO" id="GO:0004721">
    <property type="term" value="F:phosphoprotein phosphatase activity"/>
    <property type="evidence" value="ECO:0007669"/>
    <property type="project" value="TreeGrafter"/>
</dbReference>
<dbReference type="PROSITE" id="PS50885">
    <property type="entry name" value="HAMP"/>
    <property type="match status" value="1"/>
</dbReference>
<dbReference type="AlphaFoldDB" id="A0A845DU25"/>
<dbReference type="FunFam" id="3.30.565.10:FF:000006">
    <property type="entry name" value="Sensor histidine kinase WalK"/>
    <property type="match status" value="1"/>
</dbReference>
<dbReference type="PROSITE" id="PS50112">
    <property type="entry name" value="PAS"/>
    <property type="match status" value="1"/>
</dbReference>
<dbReference type="SMART" id="SM00091">
    <property type="entry name" value="PAS"/>
    <property type="match status" value="1"/>
</dbReference>
<dbReference type="GO" id="GO:0016036">
    <property type="term" value="P:cellular response to phosphate starvation"/>
    <property type="evidence" value="ECO:0007669"/>
    <property type="project" value="TreeGrafter"/>
</dbReference>
<keyword evidence="6" id="KW-0808">Transferase</keyword>
<accession>A0A845DU25</accession>
<keyword evidence="4" id="KW-1003">Cell membrane</keyword>
<feature type="domain" description="Histidine kinase" evidence="13">
    <location>
        <begin position="365"/>
        <end position="582"/>
    </location>
</feature>
<evidence type="ECO:0000256" key="3">
    <source>
        <dbReference type="ARBA" id="ARBA00012438"/>
    </source>
</evidence>
<evidence type="ECO:0000259" key="15">
    <source>
        <dbReference type="PROSITE" id="PS50885"/>
    </source>
</evidence>
<dbReference type="CDD" id="cd00082">
    <property type="entry name" value="HisKA"/>
    <property type="match status" value="1"/>
</dbReference>
<dbReference type="InterPro" id="IPR005467">
    <property type="entry name" value="His_kinase_dom"/>
</dbReference>
<dbReference type="FunFam" id="1.10.287.130:FF:000001">
    <property type="entry name" value="Two-component sensor histidine kinase"/>
    <property type="match status" value="1"/>
</dbReference>
<reference evidence="16 17" key="1">
    <citation type="submission" date="2019-11" db="EMBL/GenBank/DDBJ databases">
        <title>Genome sequences of 17 halophilic strains isolated from different environments.</title>
        <authorList>
            <person name="Furrow R.E."/>
        </authorList>
    </citation>
    <scope>NUCLEOTIDE SEQUENCE [LARGE SCALE GENOMIC DNA]</scope>
    <source>
        <strain evidence="16 17">22511_23_Filter</strain>
    </source>
</reference>
<dbReference type="Proteomes" id="UP000460949">
    <property type="component" value="Unassembled WGS sequence"/>
</dbReference>
<evidence type="ECO:0000256" key="8">
    <source>
        <dbReference type="ARBA" id="ARBA00022777"/>
    </source>
</evidence>
<dbReference type="GO" id="GO:0005524">
    <property type="term" value="F:ATP binding"/>
    <property type="evidence" value="ECO:0007669"/>
    <property type="project" value="UniProtKB-KW"/>
</dbReference>
<evidence type="ECO:0000256" key="5">
    <source>
        <dbReference type="ARBA" id="ARBA00022553"/>
    </source>
</evidence>
<dbReference type="GO" id="GO:0006355">
    <property type="term" value="P:regulation of DNA-templated transcription"/>
    <property type="evidence" value="ECO:0007669"/>
    <property type="project" value="InterPro"/>
</dbReference>
<dbReference type="NCBIfam" id="TIGR00229">
    <property type="entry name" value="sensory_box"/>
    <property type="match status" value="1"/>
</dbReference>
<feature type="transmembrane region" description="Helical" evidence="12">
    <location>
        <begin position="159"/>
        <end position="182"/>
    </location>
</feature>
<evidence type="ECO:0000256" key="10">
    <source>
        <dbReference type="ARBA" id="ARBA00023012"/>
    </source>
</evidence>
<dbReference type="SMART" id="SM00304">
    <property type="entry name" value="HAMP"/>
    <property type="match status" value="1"/>
</dbReference>
<dbReference type="RefSeq" id="WP_160836331.1">
    <property type="nucleotide sequence ID" value="NZ_WMET01000001.1"/>
</dbReference>
<proteinExistence type="predicted"/>
<name>A0A845DU25_9BACI</name>
<dbReference type="InterPro" id="IPR004358">
    <property type="entry name" value="Sig_transdc_His_kin-like_C"/>
</dbReference>
<gene>
    <name evidence="16" type="ORF">GLW04_08970</name>
</gene>
<dbReference type="Gene3D" id="3.30.450.20">
    <property type="entry name" value="PAS domain"/>
    <property type="match status" value="1"/>
</dbReference>
<evidence type="ECO:0000259" key="14">
    <source>
        <dbReference type="PROSITE" id="PS50112"/>
    </source>
</evidence>
<dbReference type="Gene3D" id="1.10.287.130">
    <property type="match status" value="1"/>
</dbReference>
<evidence type="ECO:0000256" key="6">
    <source>
        <dbReference type="ARBA" id="ARBA00022679"/>
    </source>
</evidence>